<evidence type="ECO:0000256" key="1">
    <source>
        <dbReference type="ARBA" id="ARBA00022679"/>
    </source>
</evidence>
<dbReference type="InterPro" id="IPR011009">
    <property type="entry name" value="Kinase-like_dom_sf"/>
</dbReference>
<dbReference type="Gene3D" id="3.30.200.20">
    <property type="entry name" value="Phosphorylase Kinase, domain 1"/>
    <property type="match status" value="1"/>
</dbReference>
<evidence type="ECO:0000256" key="3">
    <source>
        <dbReference type="ARBA" id="ARBA00022777"/>
    </source>
</evidence>
<dbReference type="SUPFAM" id="SSF56112">
    <property type="entry name" value="Protein kinase-like (PK-like)"/>
    <property type="match status" value="1"/>
</dbReference>
<evidence type="ECO:0000313" key="9">
    <source>
        <dbReference type="EMBL" id="KAF0445563.1"/>
    </source>
</evidence>
<dbReference type="Proteomes" id="UP000439903">
    <property type="component" value="Unassembled WGS sequence"/>
</dbReference>
<dbReference type="OrthoDB" id="2427446at2759"/>
<dbReference type="InterPro" id="IPR000719">
    <property type="entry name" value="Prot_kinase_dom"/>
</dbReference>
<keyword evidence="1" id="KW-0808">Transferase</keyword>
<dbReference type="GO" id="GO:0004708">
    <property type="term" value="F:MAP kinase kinase activity"/>
    <property type="evidence" value="ECO:0007669"/>
    <property type="project" value="UniProtKB-EC"/>
</dbReference>
<dbReference type="PANTHER" id="PTHR48013">
    <property type="entry name" value="DUAL SPECIFICITY MITOGEN-ACTIVATED PROTEIN KINASE KINASE 5-RELATED"/>
    <property type="match status" value="1"/>
</dbReference>
<accession>A0A8H4A7Q8</accession>
<protein>
    <recommendedName>
        <fullName evidence="6">mitogen-activated protein kinase kinase</fullName>
        <ecNumber evidence="6">2.7.12.2</ecNumber>
    </recommendedName>
</protein>
<evidence type="ECO:0000256" key="2">
    <source>
        <dbReference type="ARBA" id="ARBA00022741"/>
    </source>
</evidence>
<gene>
    <name evidence="9" type="ORF">F8M41_003114</name>
</gene>
<dbReference type="EC" id="2.7.12.2" evidence="6"/>
<comment type="similarity">
    <text evidence="5">Belongs to the protein kinase superfamily. STE Ser/Thr protein kinase family. MAP kinase kinase subfamily.</text>
</comment>
<keyword evidence="10" id="KW-1185">Reference proteome</keyword>
<reference evidence="9 10" key="1">
    <citation type="journal article" date="2019" name="Environ. Microbiol.">
        <title>At the nexus of three kingdoms: the genome of the mycorrhizal fungus Gigaspora margarita provides insights into plant, endobacterial and fungal interactions.</title>
        <authorList>
            <person name="Venice F."/>
            <person name="Ghignone S."/>
            <person name="Salvioli di Fossalunga A."/>
            <person name="Amselem J."/>
            <person name="Novero M."/>
            <person name="Xianan X."/>
            <person name="Sedzielewska Toro K."/>
            <person name="Morin E."/>
            <person name="Lipzen A."/>
            <person name="Grigoriev I.V."/>
            <person name="Henrissat B."/>
            <person name="Martin F.M."/>
            <person name="Bonfante P."/>
        </authorList>
    </citation>
    <scope>NUCLEOTIDE SEQUENCE [LARGE SCALE GENOMIC DNA]</scope>
    <source>
        <strain evidence="9 10">BEG34</strain>
    </source>
</reference>
<evidence type="ECO:0000313" key="10">
    <source>
        <dbReference type="Proteomes" id="UP000439903"/>
    </source>
</evidence>
<dbReference type="PROSITE" id="PS50011">
    <property type="entry name" value="PROTEIN_KINASE_DOM"/>
    <property type="match status" value="1"/>
</dbReference>
<keyword evidence="2 7" id="KW-0547">Nucleotide-binding</keyword>
<dbReference type="PANTHER" id="PTHR48013:SF28">
    <property type="entry name" value="DUAL SPECIFICITY MITOGEN-ACTIVATED PROTEIN KINASE KINASE SEK-1"/>
    <property type="match status" value="1"/>
</dbReference>
<name>A0A8H4A7Q8_GIGMA</name>
<dbReference type="Pfam" id="PF00069">
    <property type="entry name" value="Pkinase"/>
    <property type="match status" value="1"/>
</dbReference>
<dbReference type="AlphaFoldDB" id="A0A8H4A7Q8"/>
<dbReference type="GO" id="GO:0005524">
    <property type="term" value="F:ATP binding"/>
    <property type="evidence" value="ECO:0007669"/>
    <property type="project" value="UniProtKB-UniRule"/>
</dbReference>
<dbReference type="EMBL" id="WTPW01001270">
    <property type="protein sequence ID" value="KAF0445563.1"/>
    <property type="molecule type" value="Genomic_DNA"/>
</dbReference>
<proteinExistence type="inferred from homology"/>
<sequence length="128" mass="14872">MANTSEEWLKKGVTDVTDRQMPNDSEEWLKKAVSDGHINYFEYEQFTNGIIIGEGGFGTVYKYEWKNCNLTVALKRLKVKPDKNIIKHFISELKILKSACSHSNIIEFYGITKDSEYCDCMIFIQKIF</sequence>
<organism evidence="9 10">
    <name type="scientific">Gigaspora margarita</name>
    <dbReference type="NCBI Taxonomy" id="4874"/>
    <lineage>
        <taxon>Eukaryota</taxon>
        <taxon>Fungi</taxon>
        <taxon>Fungi incertae sedis</taxon>
        <taxon>Mucoromycota</taxon>
        <taxon>Glomeromycotina</taxon>
        <taxon>Glomeromycetes</taxon>
        <taxon>Diversisporales</taxon>
        <taxon>Gigasporaceae</taxon>
        <taxon>Gigaspora</taxon>
    </lineage>
</organism>
<feature type="binding site" evidence="7">
    <location>
        <position position="75"/>
    </location>
    <ligand>
        <name>ATP</name>
        <dbReference type="ChEBI" id="CHEBI:30616"/>
    </ligand>
</feature>
<comment type="caution">
    <text evidence="9">The sequence shown here is derived from an EMBL/GenBank/DDBJ whole genome shotgun (WGS) entry which is preliminary data.</text>
</comment>
<evidence type="ECO:0000256" key="6">
    <source>
        <dbReference type="ARBA" id="ARBA00038999"/>
    </source>
</evidence>
<evidence type="ECO:0000256" key="5">
    <source>
        <dbReference type="ARBA" id="ARBA00038035"/>
    </source>
</evidence>
<keyword evidence="4 7" id="KW-0067">ATP-binding</keyword>
<feature type="domain" description="Protein kinase" evidence="8">
    <location>
        <begin position="46"/>
        <end position="128"/>
    </location>
</feature>
<evidence type="ECO:0000256" key="7">
    <source>
        <dbReference type="PROSITE-ProRule" id="PRU10141"/>
    </source>
</evidence>
<evidence type="ECO:0000256" key="4">
    <source>
        <dbReference type="ARBA" id="ARBA00022840"/>
    </source>
</evidence>
<dbReference type="InterPro" id="IPR017441">
    <property type="entry name" value="Protein_kinase_ATP_BS"/>
</dbReference>
<keyword evidence="3 9" id="KW-0418">Kinase</keyword>
<evidence type="ECO:0000259" key="8">
    <source>
        <dbReference type="PROSITE" id="PS50011"/>
    </source>
</evidence>
<dbReference type="PROSITE" id="PS00107">
    <property type="entry name" value="PROTEIN_KINASE_ATP"/>
    <property type="match status" value="1"/>
</dbReference>
<dbReference type="GO" id="GO:0051403">
    <property type="term" value="P:stress-activated MAPK cascade"/>
    <property type="evidence" value="ECO:0007669"/>
    <property type="project" value="TreeGrafter"/>
</dbReference>